<organism evidence="1 2">
    <name type="scientific">Trifolium medium</name>
    <dbReference type="NCBI Taxonomy" id="97028"/>
    <lineage>
        <taxon>Eukaryota</taxon>
        <taxon>Viridiplantae</taxon>
        <taxon>Streptophyta</taxon>
        <taxon>Embryophyta</taxon>
        <taxon>Tracheophyta</taxon>
        <taxon>Spermatophyta</taxon>
        <taxon>Magnoliopsida</taxon>
        <taxon>eudicotyledons</taxon>
        <taxon>Gunneridae</taxon>
        <taxon>Pentapetalae</taxon>
        <taxon>rosids</taxon>
        <taxon>fabids</taxon>
        <taxon>Fabales</taxon>
        <taxon>Fabaceae</taxon>
        <taxon>Papilionoideae</taxon>
        <taxon>50 kb inversion clade</taxon>
        <taxon>NPAAA clade</taxon>
        <taxon>Hologalegina</taxon>
        <taxon>IRL clade</taxon>
        <taxon>Trifolieae</taxon>
        <taxon>Trifolium</taxon>
    </lineage>
</organism>
<proteinExistence type="predicted"/>
<comment type="caution">
    <text evidence="1">The sequence shown here is derived from an EMBL/GenBank/DDBJ whole genome shotgun (WGS) entry which is preliminary data.</text>
</comment>
<evidence type="ECO:0000313" key="1">
    <source>
        <dbReference type="EMBL" id="MCI82040.1"/>
    </source>
</evidence>
<accession>A0A392V6F8</accession>
<evidence type="ECO:0000313" key="2">
    <source>
        <dbReference type="Proteomes" id="UP000265520"/>
    </source>
</evidence>
<sequence length="15" mass="1547">KMMIAEGGNGTVLLL</sequence>
<keyword evidence="2" id="KW-1185">Reference proteome</keyword>
<reference evidence="1 2" key="1">
    <citation type="journal article" date="2018" name="Front. Plant Sci.">
        <title>Red Clover (Trifolium pratense) and Zigzag Clover (T. medium) - A Picture of Genomic Similarities and Differences.</title>
        <authorList>
            <person name="Dluhosova J."/>
            <person name="Istvanek J."/>
            <person name="Nedelnik J."/>
            <person name="Repkova J."/>
        </authorList>
    </citation>
    <scope>NUCLEOTIDE SEQUENCE [LARGE SCALE GENOMIC DNA]</scope>
    <source>
        <strain evidence="2">cv. 10/8</strain>
        <tissue evidence="1">Leaf</tissue>
    </source>
</reference>
<protein>
    <submittedName>
        <fullName evidence="1">Uncharacterized protein</fullName>
    </submittedName>
</protein>
<dbReference type="EMBL" id="LXQA011033454">
    <property type="protein sequence ID" value="MCI82040.1"/>
    <property type="molecule type" value="Genomic_DNA"/>
</dbReference>
<name>A0A392V6F8_9FABA</name>
<feature type="non-terminal residue" evidence="1">
    <location>
        <position position="1"/>
    </location>
</feature>
<dbReference type="Proteomes" id="UP000265520">
    <property type="component" value="Unassembled WGS sequence"/>
</dbReference>